<dbReference type="InterPro" id="IPR033954">
    <property type="entry name" value="DiS-bond_Isoase_DsbC/G"/>
</dbReference>
<keyword evidence="3 7" id="KW-0732">Signal</keyword>
<dbReference type="InterPro" id="IPR013766">
    <property type="entry name" value="Thioredoxin_domain"/>
</dbReference>
<dbReference type="GO" id="GO:0042597">
    <property type="term" value="C:periplasmic space"/>
    <property type="evidence" value="ECO:0007669"/>
    <property type="project" value="UniProtKB-SubCell"/>
</dbReference>
<feature type="chain" id="PRO_5017102769" description="Thiol:disulfide interchange protein" evidence="7">
    <location>
        <begin position="23"/>
        <end position="238"/>
    </location>
</feature>
<dbReference type="EMBL" id="FNLO01000011">
    <property type="protein sequence ID" value="SDV50429.1"/>
    <property type="molecule type" value="Genomic_DNA"/>
</dbReference>
<dbReference type="Pfam" id="PF13098">
    <property type="entry name" value="Thioredoxin_2"/>
    <property type="match status" value="1"/>
</dbReference>
<dbReference type="PANTHER" id="PTHR35272:SF3">
    <property type="entry name" value="THIOL:DISULFIDE INTERCHANGE PROTEIN DSBC"/>
    <property type="match status" value="1"/>
</dbReference>
<evidence type="ECO:0000313" key="10">
    <source>
        <dbReference type="Proteomes" id="UP000243719"/>
    </source>
</evidence>
<dbReference type="RefSeq" id="WP_091911358.1">
    <property type="nucleotide sequence ID" value="NZ_FNLO01000011.1"/>
</dbReference>
<dbReference type="PANTHER" id="PTHR35272">
    <property type="entry name" value="THIOL:DISULFIDE INTERCHANGE PROTEIN DSBC-RELATED"/>
    <property type="match status" value="1"/>
</dbReference>
<evidence type="ECO:0000256" key="6">
    <source>
        <dbReference type="ARBA" id="ARBA00023284"/>
    </source>
</evidence>
<gene>
    <name evidence="9" type="ORF">SAMN05216551_111188</name>
</gene>
<keyword evidence="4 7" id="KW-0574">Periplasm</keyword>
<organism evidence="9 10">
    <name type="scientific">Chitinasiproducens palmae</name>
    <dbReference type="NCBI Taxonomy" id="1770053"/>
    <lineage>
        <taxon>Bacteria</taxon>
        <taxon>Pseudomonadati</taxon>
        <taxon>Pseudomonadota</taxon>
        <taxon>Betaproteobacteria</taxon>
        <taxon>Burkholderiales</taxon>
        <taxon>Burkholderiaceae</taxon>
        <taxon>Chitinasiproducens</taxon>
    </lineage>
</organism>
<dbReference type="Gene3D" id="3.10.450.70">
    <property type="entry name" value="Disulphide bond isomerase, DsbC/G, N-terminal"/>
    <property type="match status" value="1"/>
</dbReference>
<dbReference type="Pfam" id="PF10411">
    <property type="entry name" value="DsbC_N"/>
    <property type="match status" value="1"/>
</dbReference>
<dbReference type="InterPro" id="IPR051470">
    <property type="entry name" value="Thiol:disulfide_interchange"/>
</dbReference>
<feature type="signal peptide" evidence="7">
    <location>
        <begin position="1"/>
        <end position="22"/>
    </location>
</feature>
<proteinExistence type="inferred from homology"/>
<comment type="subcellular location">
    <subcellularLocation>
        <location evidence="1 7">Periplasm</location>
    </subcellularLocation>
</comment>
<feature type="domain" description="Thioredoxin" evidence="8">
    <location>
        <begin position="73"/>
        <end position="238"/>
    </location>
</feature>
<dbReference type="SUPFAM" id="SSF54423">
    <property type="entry name" value="DsbC/DsbG N-terminal domain-like"/>
    <property type="match status" value="1"/>
</dbReference>
<protein>
    <recommendedName>
        <fullName evidence="7">Thiol:disulfide interchange protein</fullName>
    </recommendedName>
</protein>
<comment type="function">
    <text evidence="7">Required for disulfide bond formation in some periplasmic proteins. Acts by transferring its disulfide bond to other proteins and is reduced in the process.</text>
</comment>
<dbReference type="InterPro" id="IPR036249">
    <property type="entry name" value="Thioredoxin-like_sf"/>
</dbReference>
<dbReference type="OrthoDB" id="12976at2"/>
<keyword evidence="10" id="KW-1185">Reference proteome</keyword>
<dbReference type="STRING" id="1770053.SAMN05216551_111188"/>
<dbReference type="InterPro" id="IPR012336">
    <property type="entry name" value="Thioredoxin-like_fold"/>
</dbReference>
<name>A0A1H2PTI8_9BURK</name>
<evidence type="ECO:0000256" key="7">
    <source>
        <dbReference type="RuleBase" id="RU364038"/>
    </source>
</evidence>
<evidence type="ECO:0000256" key="1">
    <source>
        <dbReference type="ARBA" id="ARBA00004418"/>
    </source>
</evidence>
<accession>A0A1H2PTI8</accession>
<sequence>MKRVLVSIASVLAILAAPAARADATTDALKAALQKRLGPEATIRGVERSAMPGVYEVNVGSQLIYSDAKGEHVLIGNMIDTASGENLTQTRFSQVNRIDVSKLPLNDAIKTVKGNGRRKLYVFSDPRCPYCHRLEETLKDMKDLTIYTFLYPVLGPESVDKAKSIWCAKDRTQAWRDWMLDKKDPGNATCDTTALTRNRALGESYGVTGTPTVVLADGSRLPGAVPAAELEKALARQR</sequence>
<evidence type="ECO:0000256" key="4">
    <source>
        <dbReference type="ARBA" id="ARBA00022764"/>
    </source>
</evidence>
<dbReference type="InterPro" id="IPR018950">
    <property type="entry name" value="DiS-bond_isomerase_DsbC/G_N"/>
</dbReference>
<dbReference type="Gene3D" id="3.40.30.10">
    <property type="entry name" value="Glutaredoxin"/>
    <property type="match status" value="1"/>
</dbReference>
<comment type="similarity">
    <text evidence="2 7">Belongs to the thioredoxin family. DsbC subfamily.</text>
</comment>
<dbReference type="AlphaFoldDB" id="A0A1H2PTI8"/>
<evidence type="ECO:0000256" key="2">
    <source>
        <dbReference type="ARBA" id="ARBA00009813"/>
    </source>
</evidence>
<evidence type="ECO:0000256" key="5">
    <source>
        <dbReference type="ARBA" id="ARBA00023157"/>
    </source>
</evidence>
<dbReference type="Proteomes" id="UP000243719">
    <property type="component" value="Unassembled WGS sequence"/>
</dbReference>
<reference evidence="10" key="1">
    <citation type="submission" date="2016-09" db="EMBL/GenBank/DDBJ databases">
        <authorList>
            <person name="Varghese N."/>
            <person name="Submissions S."/>
        </authorList>
    </citation>
    <scope>NUCLEOTIDE SEQUENCE [LARGE SCALE GENOMIC DNA]</scope>
    <source>
        <strain evidence="10">JS23</strain>
    </source>
</reference>
<dbReference type="SUPFAM" id="SSF52833">
    <property type="entry name" value="Thioredoxin-like"/>
    <property type="match status" value="1"/>
</dbReference>
<dbReference type="PROSITE" id="PS51352">
    <property type="entry name" value="THIOREDOXIN_2"/>
    <property type="match status" value="1"/>
</dbReference>
<dbReference type="InterPro" id="IPR009094">
    <property type="entry name" value="DiS-bond_isomerase_DsbC/G_N_sf"/>
</dbReference>
<evidence type="ECO:0000259" key="8">
    <source>
        <dbReference type="PROSITE" id="PS51352"/>
    </source>
</evidence>
<dbReference type="CDD" id="cd03020">
    <property type="entry name" value="DsbA_DsbC_DsbG"/>
    <property type="match status" value="1"/>
</dbReference>
<evidence type="ECO:0000256" key="3">
    <source>
        <dbReference type="ARBA" id="ARBA00022729"/>
    </source>
</evidence>
<keyword evidence="5" id="KW-1015">Disulfide bond</keyword>
<evidence type="ECO:0000313" key="9">
    <source>
        <dbReference type="EMBL" id="SDV50429.1"/>
    </source>
</evidence>
<keyword evidence="6 7" id="KW-0676">Redox-active center</keyword>